<keyword evidence="1" id="KW-0732">Signal</keyword>
<feature type="chain" id="PRO_5031046257" description="PorZ N-terminal beta-propeller domain-containing protein" evidence="1">
    <location>
        <begin position="25"/>
        <end position="738"/>
    </location>
</feature>
<dbReference type="AlphaFoldDB" id="A0A7X8SGV9"/>
<dbReference type="Pfam" id="PF21544">
    <property type="entry name" value="PorZ_N_b_propeller"/>
    <property type="match status" value="1"/>
</dbReference>
<comment type="caution">
    <text evidence="3">The sequence shown here is derived from an EMBL/GenBank/DDBJ whole genome shotgun (WGS) entry which is preliminary data.</text>
</comment>
<dbReference type="Proteomes" id="UP000585050">
    <property type="component" value="Unassembled WGS sequence"/>
</dbReference>
<evidence type="ECO:0000256" key="1">
    <source>
        <dbReference type="SAM" id="SignalP"/>
    </source>
</evidence>
<dbReference type="SUPFAM" id="SSF50952">
    <property type="entry name" value="Soluble quinoprotein glucose dehydrogenase"/>
    <property type="match status" value="1"/>
</dbReference>
<gene>
    <name evidence="3" type="ORF">HGP29_02290</name>
</gene>
<keyword evidence="4" id="KW-1185">Reference proteome</keyword>
<dbReference type="RefSeq" id="WP_168880694.1">
    <property type="nucleotide sequence ID" value="NZ_JABAIL010000001.1"/>
</dbReference>
<dbReference type="Pfam" id="PF07494">
    <property type="entry name" value="Reg_prop"/>
    <property type="match status" value="1"/>
</dbReference>
<protein>
    <recommendedName>
        <fullName evidence="2">PorZ N-terminal beta-propeller domain-containing protein</fullName>
    </recommendedName>
</protein>
<feature type="domain" description="PorZ N-terminal beta-propeller" evidence="2">
    <location>
        <begin position="51"/>
        <end position="208"/>
    </location>
</feature>
<evidence type="ECO:0000313" key="4">
    <source>
        <dbReference type="Proteomes" id="UP000585050"/>
    </source>
</evidence>
<proteinExistence type="predicted"/>
<dbReference type="InterPro" id="IPR048954">
    <property type="entry name" value="PorZ_N"/>
</dbReference>
<accession>A0A7X8SGV9</accession>
<dbReference type="Gene3D" id="2.130.10.10">
    <property type="entry name" value="YVTN repeat-like/Quinoprotein amine dehydrogenase"/>
    <property type="match status" value="2"/>
</dbReference>
<dbReference type="InterPro" id="IPR011110">
    <property type="entry name" value="Reg_prop"/>
</dbReference>
<name>A0A7X8SGV9_9BACT</name>
<evidence type="ECO:0000259" key="2">
    <source>
        <dbReference type="Pfam" id="PF21544"/>
    </source>
</evidence>
<evidence type="ECO:0000313" key="3">
    <source>
        <dbReference type="EMBL" id="NLR90013.1"/>
    </source>
</evidence>
<reference evidence="3 4" key="1">
    <citation type="submission" date="2020-04" db="EMBL/GenBank/DDBJ databases">
        <title>Flammeovirga sp. SR4, a novel species isolated from seawater.</title>
        <authorList>
            <person name="Wang X."/>
        </authorList>
    </citation>
    <scope>NUCLEOTIDE SEQUENCE [LARGE SCALE GENOMIC DNA]</scope>
    <source>
        <strain evidence="3 4">SR4</strain>
    </source>
</reference>
<sequence length="738" mass="82090">MNNRNYLYFFIFSILKIFSSPLFAQDIPVNSWRAHLNYSNAHSVAIADNEVFSASTNALFSYEKESGIISTITKDDGLSDTNILTLGYAAPTDQLVVLYSNGNIDFITESEIVNMRTLLNSNYPDKVFYGLRMEQQFMYVCASFGVVKINTTDYVIEETYDFIGQNGSENAVYDISFSEDSIYIASAEGIKRVADDEDTNKQDFNNWETVVSSSPNNITTLLYTEDGLYFTDLADSQVKKRTYSSTQVILDFDSDVYLLDLWGENITLPTSNNIKVIDANDNVSTWEDEKSPSPRQILDDEDNIAWIADEINGLVRVNNNTIESYAPAGPLYPTAHEIIHAEDQIFLTPAEDNNLSVGSFSVFNDGQWTNYTSLERSNAEEIPQTAPMLGLAFMPAERKVYFATQGDGIMTFHIDDHTTEIIKDPFLVEGRTEAVINSLAIDQWGNLWTTTQGWLHFRDPAGEWQHFRDSNISSAAVQMENSLQGDVWMILGNQRLLTFKDGDSRFLDTDQTNGGLPSNTTLSLSLDNNGSMWIGTDDGTAEYFGTSPTEVGEFSVSLPRYDGFPLLKGEKVQAIAIDGGNRKWLGTGRGLWLFSSDGGRLYQQFTTDNSPLLSNNIITMDIQPVSGELFIGTQEGIISYRSDATTSSGKFENVKVFPSPVRPEYQGVLTISGLVTDASVKITDTAGNLVWDGQSFGGSTSWNLRLNNGQKPATGIYFIFSTDNDGNEKYVGKFAIVR</sequence>
<dbReference type="InterPro" id="IPR011041">
    <property type="entry name" value="Quinoprot_gluc/sorb_DH_b-prop"/>
</dbReference>
<organism evidence="3 4">
    <name type="scientific">Flammeovirga agarivorans</name>
    <dbReference type="NCBI Taxonomy" id="2726742"/>
    <lineage>
        <taxon>Bacteria</taxon>
        <taxon>Pseudomonadati</taxon>
        <taxon>Bacteroidota</taxon>
        <taxon>Cytophagia</taxon>
        <taxon>Cytophagales</taxon>
        <taxon>Flammeovirgaceae</taxon>
        <taxon>Flammeovirga</taxon>
    </lineage>
</organism>
<dbReference type="InterPro" id="IPR015943">
    <property type="entry name" value="WD40/YVTN_repeat-like_dom_sf"/>
</dbReference>
<dbReference type="SUPFAM" id="SSF63829">
    <property type="entry name" value="Calcium-dependent phosphotriesterase"/>
    <property type="match status" value="1"/>
</dbReference>
<feature type="signal peptide" evidence="1">
    <location>
        <begin position="1"/>
        <end position="24"/>
    </location>
</feature>
<dbReference type="EMBL" id="JABAIL010000001">
    <property type="protein sequence ID" value="NLR90013.1"/>
    <property type="molecule type" value="Genomic_DNA"/>
</dbReference>